<evidence type="ECO:0000256" key="1">
    <source>
        <dbReference type="ARBA" id="ARBA00023125"/>
    </source>
</evidence>
<dbReference type="PANTHER" id="PTHR35617:SF3">
    <property type="entry name" value="CORE-BINDING (CB) DOMAIN-CONTAINING PROTEIN"/>
    <property type="match status" value="1"/>
</dbReference>
<dbReference type="EMBL" id="BMAT01010172">
    <property type="protein sequence ID" value="GFS21670.1"/>
    <property type="molecule type" value="Genomic_DNA"/>
</dbReference>
<name>A0AAV4JHC2_9GAST</name>
<evidence type="ECO:0000313" key="2">
    <source>
        <dbReference type="EMBL" id="GFS21670.1"/>
    </source>
</evidence>
<keyword evidence="1" id="KW-0238">DNA-binding</keyword>
<dbReference type="Gene3D" id="1.10.150.130">
    <property type="match status" value="1"/>
</dbReference>
<evidence type="ECO:0000313" key="3">
    <source>
        <dbReference type="Proteomes" id="UP000762676"/>
    </source>
</evidence>
<keyword evidence="3" id="KW-1185">Reference proteome</keyword>
<proteinExistence type="predicted"/>
<dbReference type="SUPFAM" id="SSF47823">
    <property type="entry name" value="lambda integrase-like, N-terminal domain"/>
    <property type="match status" value="1"/>
</dbReference>
<dbReference type="GO" id="GO:0003677">
    <property type="term" value="F:DNA binding"/>
    <property type="evidence" value="ECO:0007669"/>
    <property type="project" value="UniProtKB-KW"/>
</dbReference>
<reference evidence="2 3" key="1">
    <citation type="journal article" date="2021" name="Elife">
        <title>Chloroplast acquisition without the gene transfer in kleptoplastic sea slugs, Plakobranchus ocellatus.</title>
        <authorList>
            <person name="Maeda T."/>
            <person name="Takahashi S."/>
            <person name="Yoshida T."/>
            <person name="Shimamura S."/>
            <person name="Takaki Y."/>
            <person name="Nagai Y."/>
            <person name="Toyoda A."/>
            <person name="Suzuki Y."/>
            <person name="Arimoto A."/>
            <person name="Ishii H."/>
            <person name="Satoh N."/>
            <person name="Nishiyama T."/>
            <person name="Hasebe M."/>
            <person name="Maruyama T."/>
            <person name="Minagawa J."/>
            <person name="Obokata J."/>
            <person name="Shigenobu S."/>
        </authorList>
    </citation>
    <scope>NUCLEOTIDE SEQUENCE [LARGE SCALE GENOMIC DNA]</scope>
</reference>
<organism evidence="2 3">
    <name type="scientific">Elysia marginata</name>
    <dbReference type="NCBI Taxonomy" id="1093978"/>
    <lineage>
        <taxon>Eukaryota</taxon>
        <taxon>Metazoa</taxon>
        <taxon>Spiralia</taxon>
        <taxon>Lophotrochozoa</taxon>
        <taxon>Mollusca</taxon>
        <taxon>Gastropoda</taxon>
        <taxon>Heterobranchia</taxon>
        <taxon>Euthyneura</taxon>
        <taxon>Panpulmonata</taxon>
        <taxon>Sacoglossa</taxon>
        <taxon>Placobranchoidea</taxon>
        <taxon>Plakobranchidae</taxon>
        <taxon>Elysia</taxon>
    </lineage>
</organism>
<dbReference type="AlphaFoldDB" id="A0AAV4JHC2"/>
<protein>
    <submittedName>
        <fullName evidence="2">Uncharacterized protein</fullName>
    </submittedName>
</protein>
<dbReference type="InterPro" id="IPR010998">
    <property type="entry name" value="Integrase_recombinase_N"/>
</dbReference>
<dbReference type="PANTHER" id="PTHR35617">
    <property type="entry name" value="PHAGE_INTEGRASE DOMAIN-CONTAINING PROTEIN"/>
    <property type="match status" value="1"/>
</dbReference>
<comment type="caution">
    <text evidence="2">The sequence shown here is derived from an EMBL/GenBank/DDBJ whole genome shotgun (WGS) entry which is preliminary data.</text>
</comment>
<accession>A0AAV4JHC2</accession>
<sequence length="201" mass="22743">MIFLRLTCCTQCSKRWTGKKSTFLWSCRCGELKASGLICCWVSWTRQSYLIITNRFSGIPDTRMSNIHPLFPKTKLLACLLSGDASKSKGVQSKSASVILFAWRPSTRKSYDTFFRKWVQFCHRKQSDCFCHTESTLLEFLAVLFDSGDSYSLLSSARSAISAILVDENSSIGEAPLILIKKFLRGVFNSRPQIPRNTSIL</sequence>
<dbReference type="Proteomes" id="UP000762676">
    <property type="component" value="Unassembled WGS sequence"/>
</dbReference>
<gene>
    <name evidence="2" type="ORF">ElyMa_005089500</name>
</gene>